<feature type="region of interest" description="Disordered" evidence="1">
    <location>
        <begin position="1"/>
        <end position="20"/>
    </location>
</feature>
<name>A0A803MT67_CHEQI</name>
<dbReference type="Proteomes" id="UP000596660">
    <property type="component" value="Unplaced"/>
</dbReference>
<proteinExistence type="predicted"/>
<organism evidence="2 3">
    <name type="scientific">Chenopodium quinoa</name>
    <name type="common">Quinoa</name>
    <dbReference type="NCBI Taxonomy" id="63459"/>
    <lineage>
        <taxon>Eukaryota</taxon>
        <taxon>Viridiplantae</taxon>
        <taxon>Streptophyta</taxon>
        <taxon>Embryophyta</taxon>
        <taxon>Tracheophyta</taxon>
        <taxon>Spermatophyta</taxon>
        <taxon>Magnoliopsida</taxon>
        <taxon>eudicotyledons</taxon>
        <taxon>Gunneridae</taxon>
        <taxon>Pentapetalae</taxon>
        <taxon>Caryophyllales</taxon>
        <taxon>Chenopodiaceae</taxon>
        <taxon>Chenopodioideae</taxon>
        <taxon>Atripliceae</taxon>
        <taxon>Chenopodium</taxon>
    </lineage>
</organism>
<feature type="region of interest" description="Disordered" evidence="1">
    <location>
        <begin position="220"/>
        <end position="290"/>
    </location>
</feature>
<feature type="compositionally biased region" description="Basic and acidic residues" evidence="1">
    <location>
        <begin position="243"/>
        <end position="257"/>
    </location>
</feature>
<dbReference type="Gramene" id="AUR62034858-RA">
    <property type="protein sequence ID" value="AUR62034858-RA:cds"/>
    <property type="gene ID" value="AUR62034858"/>
</dbReference>
<evidence type="ECO:0000313" key="2">
    <source>
        <dbReference type="EnsemblPlants" id="AUR62034858-RA:cds"/>
    </source>
</evidence>
<accession>A0A803MT67</accession>
<reference evidence="2" key="1">
    <citation type="journal article" date="2017" name="Nature">
        <title>The genome of Chenopodium quinoa.</title>
        <authorList>
            <person name="Jarvis D.E."/>
            <person name="Ho Y.S."/>
            <person name="Lightfoot D.J."/>
            <person name="Schmoeckel S.M."/>
            <person name="Li B."/>
            <person name="Borm T.J.A."/>
            <person name="Ohyanagi H."/>
            <person name="Mineta K."/>
            <person name="Michell C.T."/>
            <person name="Saber N."/>
            <person name="Kharbatia N.M."/>
            <person name="Rupper R.R."/>
            <person name="Sharp A.R."/>
            <person name="Dally N."/>
            <person name="Boughton B.A."/>
            <person name="Woo Y.H."/>
            <person name="Gao G."/>
            <person name="Schijlen E.G.W.M."/>
            <person name="Guo X."/>
            <person name="Momin A.A."/>
            <person name="Negrao S."/>
            <person name="Al-Babili S."/>
            <person name="Gehring C."/>
            <person name="Roessner U."/>
            <person name="Jung C."/>
            <person name="Murphy K."/>
            <person name="Arold S.T."/>
            <person name="Gojobori T."/>
            <person name="van der Linden C.G."/>
            <person name="van Loo E.N."/>
            <person name="Jellen E.N."/>
            <person name="Maughan P.J."/>
            <person name="Tester M."/>
        </authorList>
    </citation>
    <scope>NUCLEOTIDE SEQUENCE [LARGE SCALE GENOMIC DNA]</scope>
    <source>
        <strain evidence="2">cv. PI 614886</strain>
    </source>
</reference>
<reference evidence="2" key="2">
    <citation type="submission" date="2021-03" db="UniProtKB">
        <authorList>
            <consortium name="EnsemblPlants"/>
        </authorList>
    </citation>
    <scope>IDENTIFICATION</scope>
</reference>
<feature type="compositionally biased region" description="Basic and acidic residues" evidence="1">
    <location>
        <begin position="279"/>
        <end position="290"/>
    </location>
</feature>
<sequence>MASSSQNDSEIEVIANNPDELEKDSTRQFIRCLDSSPRSRAASTDQSSDPFLAPTVARTLAAGSCSILITLTAASLRRPSQRKFVMSSRSQVPKLLQPAAAVTTEDRKSKLLVKEFSTAIKKFTLQGKMQNNDSISMTLSINVTDDPKIQNKDFLFSIKTDAVSSIVGGLATEFGLSDEDTEQVAKIMEEIIAEFNDDDKNESFSEDPWFPFVEECSADTRSTHKTSRVEGEEATWPPKVRRRYNEDMNQEQHRQDEEGNSNSNCEEEETKQQSSSEEEQFRMSMSDDDK</sequence>
<evidence type="ECO:0000256" key="1">
    <source>
        <dbReference type="SAM" id="MobiDB-lite"/>
    </source>
</evidence>
<evidence type="ECO:0000313" key="3">
    <source>
        <dbReference type="Proteomes" id="UP000596660"/>
    </source>
</evidence>
<dbReference type="AlphaFoldDB" id="A0A803MT67"/>
<keyword evidence="3" id="KW-1185">Reference proteome</keyword>
<protein>
    <submittedName>
        <fullName evidence="2">Uncharacterized protein</fullName>
    </submittedName>
</protein>
<dbReference type="EnsemblPlants" id="AUR62034858-RA">
    <property type="protein sequence ID" value="AUR62034858-RA:cds"/>
    <property type="gene ID" value="AUR62034858"/>
</dbReference>